<keyword evidence="6" id="KW-1185">Reference proteome</keyword>
<dbReference type="PANTHER" id="PTHR43775">
    <property type="entry name" value="FATTY ACID SYNTHASE"/>
    <property type="match status" value="1"/>
</dbReference>
<dbReference type="Gene3D" id="1.50.10.10">
    <property type="match status" value="1"/>
</dbReference>
<dbReference type="SUPFAM" id="SSF53901">
    <property type="entry name" value="Thiolase-like"/>
    <property type="match status" value="1"/>
</dbReference>
<reference evidence="5" key="1">
    <citation type="submission" date="2021-02" db="EMBL/GenBank/DDBJ databases">
        <authorList>
            <person name="Dougan E. K."/>
            <person name="Rhodes N."/>
            <person name="Thang M."/>
            <person name="Chan C."/>
        </authorList>
    </citation>
    <scope>NUCLEOTIDE SEQUENCE</scope>
</reference>
<dbReference type="SMART" id="SM00825">
    <property type="entry name" value="PKS_KS"/>
    <property type="match status" value="1"/>
</dbReference>
<dbReference type="PROSITE" id="PS52004">
    <property type="entry name" value="KS3_2"/>
    <property type="match status" value="1"/>
</dbReference>
<dbReference type="InterPro" id="IPR014030">
    <property type="entry name" value="Ketoacyl_synth_N"/>
</dbReference>
<evidence type="ECO:0000259" key="4">
    <source>
        <dbReference type="PROSITE" id="PS52004"/>
    </source>
</evidence>
<dbReference type="InterPro" id="IPR008928">
    <property type="entry name" value="6-hairpin_glycosidase_sf"/>
</dbReference>
<feature type="domain" description="Ketosynthase family 3 (KS3)" evidence="4">
    <location>
        <begin position="288"/>
        <end position="719"/>
    </location>
</feature>
<evidence type="ECO:0000313" key="6">
    <source>
        <dbReference type="Proteomes" id="UP000654075"/>
    </source>
</evidence>
<proteinExistence type="inferred from homology"/>
<dbReference type="EMBL" id="CAJNNV010029603">
    <property type="protein sequence ID" value="CAE8629156.1"/>
    <property type="molecule type" value="Genomic_DNA"/>
</dbReference>
<organism evidence="5 6">
    <name type="scientific">Polarella glacialis</name>
    <name type="common">Dinoflagellate</name>
    <dbReference type="NCBI Taxonomy" id="89957"/>
    <lineage>
        <taxon>Eukaryota</taxon>
        <taxon>Sar</taxon>
        <taxon>Alveolata</taxon>
        <taxon>Dinophyceae</taxon>
        <taxon>Suessiales</taxon>
        <taxon>Suessiaceae</taxon>
        <taxon>Polarella</taxon>
    </lineage>
</organism>
<gene>
    <name evidence="5" type="ORF">PGLA1383_LOCUS45704</name>
</gene>
<dbReference type="InterPro" id="IPR012341">
    <property type="entry name" value="6hp_glycosidase-like_sf"/>
</dbReference>
<dbReference type="GO" id="GO:0006633">
    <property type="term" value="P:fatty acid biosynthetic process"/>
    <property type="evidence" value="ECO:0007669"/>
    <property type="project" value="TreeGrafter"/>
</dbReference>
<dbReference type="GO" id="GO:0004312">
    <property type="term" value="F:fatty acid synthase activity"/>
    <property type="evidence" value="ECO:0007669"/>
    <property type="project" value="TreeGrafter"/>
</dbReference>
<dbReference type="InterPro" id="IPR016039">
    <property type="entry name" value="Thiolase-like"/>
</dbReference>
<evidence type="ECO:0000256" key="3">
    <source>
        <dbReference type="RuleBase" id="RU003694"/>
    </source>
</evidence>
<comment type="caution">
    <text evidence="5">The sequence shown here is derived from an EMBL/GenBank/DDBJ whole genome shotgun (WGS) entry which is preliminary data.</text>
</comment>
<dbReference type="Pfam" id="PF00109">
    <property type="entry name" value="ketoacyl-synt"/>
    <property type="match status" value="1"/>
</dbReference>
<dbReference type="OrthoDB" id="406733at2759"/>
<dbReference type="Pfam" id="PF02801">
    <property type="entry name" value="Ketoacyl-synt_C"/>
    <property type="match status" value="1"/>
</dbReference>
<evidence type="ECO:0000256" key="2">
    <source>
        <dbReference type="ARBA" id="ARBA00022553"/>
    </source>
</evidence>
<accession>A0A813GTW7</accession>
<dbReference type="CDD" id="cd00833">
    <property type="entry name" value="PKS"/>
    <property type="match status" value="1"/>
</dbReference>
<name>A0A813GTW7_POLGL</name>
<keyword evidence="1" id="KW-0596">Phosphopantetheine</keyword>
<dbReference type="InterPro" id="IPR014031">
    <property type="entry name" value="Ketoacyl_synth_C"/>
</dbReference>
<evidence type="ECO:0000313" key="5">
    <source>
        <dbReference type="EMBL" id="CAE8629156.1"/>
    </source>
</evidence>
<protein>
    <recommendedName>
        <fullName evidence="4">Ketosynthase family 3 (KS3) domain-containing protein</fullName>
    </recommendedName>
</protein>
<comment type="similarity">
    <text evidence="3">Belongs to the thiolase-like superfamily. Beta-ketoacyl-ACP synthases family.</text>
</comment>
<keyword evidence="3" id="KW-0808">Transferase</keyword>
<sequence>MEKPIASLPLCYDIANFEELDGYVASREIGNLLQQKGFCFIRGSADEASKKLAEQEAAALKDAGELTRTPIEAVDAFYGEATSCWTYSLSSPEEPAPRRETGLRAVDRFLERIGTCVVSGSQEYLKADILGRSHGLLHHSRCAEDGPAPALVDPQLAAEYVARAAGRKVVLLYYLGPNPAVLSIAQRDDVRKVFQVPIKADCVLAYSSEVCLASLETRGFALSLEVDLLIRPRASLLQAPTDLLSVPAALDDWYSARLQEIKQDSILSQSRDIPLSFVKHANLSFCQGEAIKIASIWHELPTGPPLANGLLAPFEASVLGGLDVVTSIIAPPKNPLKRNDLEYFGAKWDMSEYYDEDPQHADDFKMYSKHLSVLQRGYDTSFDFNFQEFGITVLENASLDPRCRLLCEAHAGCLQKMGLDKSEVKGKNMGIYAGLSGQQQDWNFMAGGSKINQYSWSNSSSASTVSRISYSLDLHGPCISIDTEDSSGLMAVDSAVYGLRQGRCGEAAFASSASWIANPFELVMLCAAGFMSRSGRTRVFDDAMDGFTKGEGVVTAMLTPRENIDSGKAVLDVSSPLLVGSGVNSKGQSSNLSAPNAFAMQDVLARASKDAQMPLFIADAVEANASGSRIADSIELGVLMKALQHEDQEAQTVPIRSGKASYGNLGHTSGLVSLARSCLLLDRSLHGPQVHLRQLVDLSGLGAASCGEERQRLHFLTEAEAALPDGGRETGGLKSKLRVGHRGKADGAENNEEAEVEFRQASSQNWFGGLVDSKGRYVWCCMDKFDGDPVFNCLINNNSDKTGFYDVVLEDFATSKQAYQDNSTVLVTTLSTGKGDVVEIRDFAPRFVHYDRVFRPFQIIRIVKRVQGDPRVSIRIRPTFQYNSTDGYQTRGSQHVRFCGPTNTWRVTTNIPIRRILEEMPFLVSDEPVIIIFGSDESFTNSLSQVAAEFETKTINYWKQWCNTLFLPVEYQEVLMRACMSLVMCQSEDCGGFLSSLTMGLPLGPLCPASRDARVCRLLDECLALPVLRDIGLLDVCRKFLTFAKEICYADGDVQHVYNAWGSATDIKRQWAPYLAGYRGMGEVHSGGPLIEDPAAGDINGVNGEGAVDLADTWNKHAVIYGLLAISLVHAFFDVRLNQELCTPKLCEKLEQYAVLACEAFTHRSQMFRTFGPGLEDQEDGATRRLRPPLGAGFFDDDPQFLYHQEPGTSEADARTQDLSSVHTLTSVLCWAAADRLQRVAAIFFKDASRADKWKRRALTIHEEICRHAWNPQRGAFTTYWGGGRVGPSLLRLAELGFISAEDARFRGTVRAFEQDAALCAVCLGGADGEPLAEDANMLTAQSACFTTNTMLWYCEALRSTGAPAEARRLLEAMIRSSTHRGILAEAIDFKSAEPWGNTPCTAALLSLLRVAPRLSRSWREV</sequence>
<dbReference type="Gene3D" id="3.40.47.10">
    <property type="match status" value="1"/>
</dbReference>
<dbReference type="InterPro" id="IPR050091">
    <property type="entry name" value="PKS_NRPS_Biosynth_Enz"/>
</dbReference>
<dbReference type="Proteomes" id="UP000654075">
    <property type="component" value="Unassembled WGS sequence"/>
</dbReference>
<dbReference type="SUPFAM" id="SSF48208">
    <property type="entry name" value="Six-hairpin glycosidases"/>
    <property type="match status" value="1"/>
</dbReference>
<dbReference type="InterPro" id="IPR020841">
    <property type="entry name" value="PKS_Beta-ketoAc_synthase_dom"/>
</dbReference>
<keyword evidence="2" id="KW-0597">Phosphoprotein</keyword>
<dbReference type="PANTHER" id="PTHR43775:SF37">
    <property type="entry name" value="SI:DKEY-61P9.11"/>
    <property type="match status" value="1"/>
</dbReference>
<dbReference type="GO" id="GO:0005975">
    <property type="term" value="P:carbohydrate metabolic process"/>
    <property type="evidence" value="ECO:0007669"/>
    <property type="project" value="InterPro"/>
</dbReference>
<evidence type="ECO:0000256" key="1">
    <source>
        <dbReference type="ARBA" id="ARBA00022450"/>
    </source>
</evidence>